<accession>A0A1N6J1W6</accession>
<dbReference type="PANTHER" id="PTHR39419:SF1">
    <property type="entry name" value="SLL0814 PROTEIN"/>
    <property type="match status" value="1"/>
</dbReference>
<feature type="transmembrane region" description="Helical" evidence="1">
    <location>
        <begin position="39"/>
        <end position="58"/>
    </location>
</feature>
<dbReference type="Pfam" id="PF04240">
    <property type="entry name" value="Caroten_synth"/>
    <property type="match status" value="1"/>
</dbReference>
<dbReference type="RefSeq" id="WP_074296118.1">
    <property type="nucleotide sequence ID" value="NZ_FSRU01000001.1"/>
</dbReference>
<keyword evidence="1" id="KW-0472">Membrane</keyword>
<feature type="transmembrane region" description="Helical" evidence="1">
    <location>
        <begin position="108"/>
        <end position="128"/>
    </location>
</feature>
<dbReference type="EMBL" id="FSRU01000001">
    <property type="protein sequence ID" value="SIO38252.1"/>
    <property type="molecule type" value="Genomic_DNA"/>
</dbReference>
<protein>
    <submittedName>
        <fullName evidence="2">Putative membrane protein</fullName>
    </submittedName>
</protein>
<name>A0A1N6J1W6_9BURK</name>
<evidence type="ECO:0000313" key="2">
    <source>
        <dbReference type="EMBL" id="SIO38252.1"/>
    </source>
</evidence>
<keyword evidence="1" id="KW-0812">Transmembrane</keyword>
<feature type="transmembrane region" description="Helical" evidence="1">
    <location>
        <begin position="12"/>
        <end position="33"/>
    </location>
</feature>
<feature type="transmembrane region" description="Helical" evidence="1">
    <location>
        <begin position="191"/>
        <end position="209"/>
    </location>
</feature>
<keyword evidence="3" id="KW-1185">Reference proteome</keyword>
<dbReference type="InterPro" id="IPR007354">
    <property type="entry name" value="CruF-like"/>
</dbReference>
<dbReference type="Proteomes" id="UP000185151">
    <property type="component" value="Unassembled WGS sequence"/>
</dbReference>
<dbReference type="PANTHER" id="PTHR39419">
    <property type="entry name" value="SLL0814 PROTEIN"/>
    <property type="match status" value="1"/>
</dbReference>
<keyword evidence="1" id="KW-1133">Transmembrane helix</keyword>
<evidence type="ECO:0000313" key="3">
    <source>
        <dbReference type="Proteomes" id="UP000185151"/>
    </source>
</evidence>
<organism evidence="2 3">
    <name type="scientific">Paraburkholderia phenazinium</name>
    <dbReference type="NCBI Taxonomy" id="60549"/>
    <lineage>
        <taxon>Bacteria</taxon>
        <taxon>Pseudomonadati</taxon>
        <taxon>Pseudomonadota</taxon>
        <taxon>Betaproteobacteria</taxon>
        <taxon>Burkholderiales</taxon>
        <taxon>Burkholderiaceae</taxon>
        <taxon>Paraburkholderia</taxon>
    </lineage>
</organism>
<feature type="transmembrane region" description="Helical" evidence="1">
    <location>
        <begin position="140"/>
        <end position="159"/>
    </location>
</feature>
<gene>
    <name evidence="2" type="ORF">SAMN05444165_2707</name>
</gene>
<dbReference type="AlphaFoldDB" id="A0A1N6J1W6"/>
<proteinExistence type="predicted"/>
<reference evidence="2 3" key="1">
    <citation type="submission" date="2016-11" db="EMBL/GenBank/DDBJ databases">
        <authorList>
            <person name="Jaros S."/>
            <person name="Januszkiewicz K."/>
            <person name="Wedrychowicz H."/>
        </authorList>
    </citation>
    <scope>NUCLEOTIDE SEQUENCE [LARGE SCALE GENOMIC DNA]</scope>
    <source>
        <strain evidence="2 3">GAS95</strain>
    </source>
</reference>
<sequence length="291" mass="31815">MSTSQTTHRVAGASWISPALWVLAIASVVSHFTAVLLHLPQAVGGAMLALSLLLFGLLHGASTYGWRGILFFIVACLGISNAFENLSIVTGFPFGAYHYTDAMGPKLFLVPLLIGPAYFGVGYLSWTLARAILGDVSGKLRGVLSVATPVIASFIMVSWDLTIDPMMSTITGNWVWHHGGDYFGVPFVNFLGWYLTVYVFYQVFALYARRLDSPHSEIPGYWIKPLLAYSSMIVAPVLSLLLDTQAGSVTDPAGTVWQLHDIRAVTTLVGLFTVLPFWLLAVFLSVRRVRE</sequence>
<feature type="transmembrane region" description="Helical" evidence="1">
    <location>
        <begin position="221"/>
        <end position="242"/>
    </location>
</feature>
<feature type="transmembrane region" description="Helical" evidence="1">
    <location>
        <begin position="262"/>
        <end position="286"/>
    </location>
</feature>
<evidence type="ECO:0000256" key="1">
    <source>
        <dbReference type="SAM" id="Phobius"/>
    </source>
</evidence>
<feature type="transmembrane region" description="Helical" evidence="1">
    <location>
        <begin position="70"/>
        <end position="96"/>
    </location>
</feature>